<evidence type="ECO:0000313" key="7">
    <source>
        <dbReference type="Proteomes" id="UP000176494"/>
    </source>
</evidence>
<comment type="caution">
    <text evidence="6">The sequence shown here is derived from an EMBL/GenBank/DDBJ whole genome shotgun (WGS) entry which is preliminary data.</text>
</comment>
<keyword evidence="5" id="KW-0408">Iron</keyword>
<dbReference type="GO" id="GO:0046872">
    <property type="term" value="F:metal ion binding"/>
    <property type="evidence" value="ECO:0007669"/>
    <property type="project" value="UniProtKB-KW"/>
</dbReference>
<keyword evidence="3 5" id="KW-0378">Hydrolase</keyword>
<feature type="active site" evidence="5">
    <location>
        <position position="151"/>
    </location>
</feature>
<feature type="binding site" evidence="5">
    <location>
        <position position="108"/>
    </location>
    <ligand>
        <name>Fe cation</name>
        <dbReference type="ChEBI" id="CHEBI:24875"/>
    </ligand>
</feature>
<gene>
    <name evidence="5" type="primary">def</name>
    <name evidence="6" type="ORF">A2114_02515</name>
</gene>
<dbReference type="InterPro" id="IPR023635">
    <property type="entry name" value="Peptide_deformylase"/>
</dbReference>
<dbReference type="NCBIfam" id="NF001159">
    <property type="entry name" value="PRK00150.1-3"/>
    <property type="match status" value="1"/>
</dbReference>
<comment type="cofactor">
    <cofactor evidence="5">
        <name>Fe(2+)</name>
        <dbReference type="ChEBI" id="CHEBI:29033"/>
    </cofactor>
    <text evidence="5">Binds 1 Fe(2+) ion.</text>
</comment>
<dbReference type="PANTHER" id="PTHR10458:SF22">
    <property type="entry name" value="PEPTIDE DEFORMYLASE"/>
    <property type="match status" value="1"/>
</dbReference>
<feature type="binding site" evidence="5">
    <location>
        <position position="154"/>
    </location>
    <ligand>
        <name>Fe cation</name>
        <dbReference type="ChEBI" id="CHEBI:24875"/>
    </ligand>
</feature>
<dbReference type="InterPro" id="IPR036821">
    <property type="entry name" value="Peptide_deformylase_sf"/>
</dbReference>
<organism evidence="6 7">
    <name type="scientific">Candidatus Vogelbacteria bacterium GWA1_51_14</name>
    <dbReference type="NCBI Taxonomy" id="1802435"/>
    <lineage>
        <taxon>Bacteria</taxon>
        <taxon>Candidatus Vogeliibacteriota</taxon>
    </lineage>
</organism>
<dbReference type="FunFam" id="3.90.45.10:FF:000003">
    <property type="entry name" value="Peptide deformylase"/>
    <property type="match status" value="1"/>
</dbReference>
<dbReference type="AlphaFoldDB" id="A0A1G2QB50"/>
<keyword evidence="4 5" id="KW-0648">Protein biosynthesis</keyword>
<dbReference type="CDD" id="cd00487">
    <property type="entry name" value="Pep_deformylase"/>
    <property type="match status" value="1"/>
</dbReference>
<comment type="catalytic activity">
    <reaction evidence="5">
        <text>N-terminal N-formyl-L-methionyl-[peptide] + H2O = N-terminal L-methionyl-[peptide] + formate</text>
        <dbReference type="Rhea" id="RHEA:24420"/>
        <dbReference type="Rhea" id="RHEA-COMP:10639"/>
        <dbReference type="Rhea" id="RHEA-COMP:10640"/>
        <dbReference type="ChEBI" id="CHEBI:15377"/>
        <dbReference type="ChEBI" id="CHEBI:15740"/>
        <dbReference type="ChEBI" id="CHEBI:49298"/>
        <dbReference type="ChEBI" id="CHEBI:64731"/>
        <dbReference type="EC" id="3.5.1.88"/>
    </reaction>
</comment>
<dbReference type="GO" id="GO:0042586">
    <property type="term" value="F:peptide deformylase activity"/>
    <property type="evidence" value="ECO:0007669"/>
    <property type="project" value="UniProtKB-UniRule"/>
</dbReference>
<dbReference type="NCBIfam" id="TIGR00079">
    <property type="entry name" value="pept_deformyl"/>
    <property type="match status" value="1"/>
</dbReference>
<evidence type="ECO:0000256" key="4">
    <source>
        <dbReference type="ARBA" id="ARBA00022917"/>
    </source>
</evidence>
<dbReference type="PANTHER" id="PTHR10458">
    <property type="entry name" value="PEPTIDE DEFORMYLASE"/>
    <property type="match status" value="1"/>
</dbReference>
<protein>
    <recommendedName>
        <fullName evidence="5">Peptide deformylase</fullName>
        <shortName evidence="5">PDF</shortName>
        <ecNumber evidence="5">3.5.1.88</ecNumber>
    </recommendedName>
    <alternativeName>
        <fullName evidence="5">Polypeptide deformylase</fullName>
    </alternativeName>
</protein>
<dbReference type="SUPFAM" id="SSF56420">
    <property type="entry name" value="Peptide deformylase"/>
    <property type="match status" value="1"/>
</dbReference>
<evidence type="ECO:0000256" key="5">
    <source>
        <dbReference type="HAMAP-Rule" id="MF_00163"/>
    </source>
</evidence>
<comment type="similarity">
    <text evidence="1 5">Belongs to the polypeptide deformylase family.</text>
</comment>
<dbReference type="GO" id="GO:0006412">
    <property type="term" value="P:translation"/>
    <property type="evidence" value="ECO:0007669"/>
    <property type="project" value="UniProtKB-UniRule"/>
</dbReference>
<dbReference type="PRINTS" id="PR01576">
    <property type="entry name" value="PDEFORMYLASE"/>
</dbReference>
<evidence type="ECO:0000256" key="1">
    <source>
        <dbReference type="ARBA" id="ARBA00010759"/>
    </source>
</evidence>
<dbReference type="EMBL" id="MHTG01000007">
    <property type="protein sequence ID" value="OHA57727.1"/>
    <property type="molecule type" value="Genomic_DNA"/>
</dbReference>
<proteinExistence type="inferred from homology"/>
<evidence type="ECO:0000313" key="6">
    <source>
        <dbReference type="EMBL" id="OHA57727.1"/>
    </source>
</evidence>
<feature type="binding site" evidence="5">
    <location>
        <position position="150"/>
    </location>
    <ligand>
        <name>Fe cation</name>
        <dbReference type="ChEBI" id="CHEBI:24875"/>
    </ligand>
</feature>
<dbReference type="HAMAP" id="MF_00163">
    <property type="entry name" value="Pep_deformylase"/>
    <property type="match status" value="1"/>
</dbReference>
<dbReference type="Proteomes" id="UP000176494">
    <property type="component" value="Unassembled WGS sequence"/>
</dbReference>
<dbReference type="Gene3D" id="3.90.45.10">
    <property type="entry name" value="Peptide deformylase"/>
    <property type="match status" value="1"/>
</dbReference>
<reference evidence="6 7" key="1">
    <citation type="journal article" date="2016" name="Nat. Commun.">
        <title>Thousands of microbial genomes shed light on interconnected biogeochemical processes in an aquifer system.</title>
        <authorList>
            <person name="Anantharaman K."/>
            <person name="Brown C.T."/>
            <person name="Hug L.A."/>
            <person name="Sharon I."/>
            <person name="Castelle C.J."/>
            <person name="Probst A.J."/>
            <person name="Thomas B.C."/>
            <person name="Singh A."/>
            <person name="Wilkins M.J."/>
            <person name="Karaoz U."/>
            <person name="Brodie E.L."/>
            <person name="Williams K.H."/>
            <person name="Hubbard S.S."/>
            <person name="Banfield J.F."/>
        </authorList>
    </citation>
    <scope>NUCLEOTIDE SEQUENCE [LARGE SCALE GENOMIC DNA]</scope>
</reference>
<name>A0A1G2QB50_9BACT</name>
<evidence type="ECO:0000256" key="2">
    <source>
        <dbReference type="ARBA" id="ARBA00022723"/>
    </source>
</evidence>
<dbReference type="Pfam" id="PF01327">
    <property type="entry name" value="Pep_deformylase"/>
    <property type="match status" value="1"/>
</dbReference>
<sequence length="177" mass="19817">MVKIVAKDDPTLRNRAETVKISEIKSAKIQKILKTMSAALAREADGVALAAPQIGVPLRIFIITGKLLEVESPLEGPISKSPSAPDLVFINPQITKMSKRKVAMEEGCLSVRWWYGEVKRADKVTITAYNEQGRKFTRHGTGLWAQIFQHETDHLEGILFTDKAENLREIDQSQLHL</sequence>
<keyword evidence="2 5" id="KW-0479">Metal-binding</keyword>
<dbReference type="EC" id="3.5.1.88" evidence="5"/>
<dbReference type="PIRSF" id="PIRSF004749">
    <property type="entry name" value="Pep_def"/>
    <property type="match status" value="1"/>
</dbReference>
<accession>A0A1G2QB50</accession>
<dbReference type="STRING" id="1802435.A2114_02515"/>
<comment type="function">
    <text evidence="5">Removes the formyl group from the N-terminal Met of newly synthesized proteins. Requires at least a dipeptide for an efficient rate of reaction. N-terminal L-methionine is a prerequisite for activity but the enzyme has broad specificity at other positions.</text>
</comment>
<evidence type="ECO:0000256" key="3">
    <source>
        <dbReference type="ARBA" id="ARBA00022801"/>
    </source>
</evidence>